<sequence length="420" mass="46492">MNIKNMRKGVALSIAAIMAMSGLGTVSAHDYNRTYSSSSRTSSDAVIYNYLNADFFEEYFDVDYSKDSAKLKALQLEVKKLLVKKGVRLDSRRSVKRYLLNNKSEVYAIIKALNASASASSTTTTTTTTKPSTTTTTTTTTTKPSTTTTASTTTTKPSTTTTAPSTTTTSSTTTASSSISGTSLINDAFDSLSNWNKETSTSYGVTITKDPLNSNNNVARFELRDTDSKVYSGLRSEIASKWKAEPAGSEIWYNWKFMVDPAHSNNSDWEILGQWHPQPVDGNWDNADEYVNGRPTISIQYHDGYMYVVVHNLKVGVTEIRSEKVAVKKGQWVDLKTHIKWSQGNDGYIEVLADGKPMAFVTEYNANWDAKKLPGDYRLNIPTLLNSAGDYLKLGSYRNTSSQTGKSIIYYDDLKITRVK</sequence>
<dbReference type="Proteomes" id="UP000019591">
    <property type="component" value="Chromosome"/>
</dbReference>
<dbReference type="InterPro" id="IPR025975">
    <property type="entry name" value="Polysacc_lyase"/>
</dbReference>
<dbReference type="EMBL" id="CP007452">
    <property type="protein sequence ID" value="AHM57162.1"/>
    <property type="molecule type" value="Genomic_DNA"/>
</dbReference>
<evidence type="ECO:0000313" key="4">
    <source>
        <dbReference type="Proteomes" id="UP000019591"/>
    </source>
</evidence>
<dbReference type="RefSeq" id="WP_025436115.1">
    <property type="nucleotide sequence ID" value="NZ_CP007452.1"/>
</dbReference>
<dbReference type="Pfam" id="PF14099">
    <property type="entry name" value="Polysacc_lyase"/>
    <property type="match status" value="1"/>
</dbReference>
<dbReference type="HOGENOM" id="CLU_653357_0_0_9"/>
<reference evidence="3 4" key="1">
    <citation type="journal article" date="2014" name="Genome Announc.">
        <title>Complete Genome Sequence of Amino Acid-Utilizing Eubacterium acidaminophilum al-2 (DSM 3953).</title>
        <authorList>
            <person name="Poehlein A."/>
            <person name="Andreesen J.R."/>
            <person name="Daniel R."/>
        </authorList>
    </citation>
    <scope>NUCLEOTIDE SEQUENCE [LARGE SCALE GENOMIC DNA]</scope>
    <source>
        <strain evidence="3 4">DSM 3953</strain>
    </source>
</reference>
<dbReference type="eggNOG" id="ENOG5033BXC">
    <property type="taxonomic scope" value="Bacteria"/>
</dbReference>
<dbReference type="Gene3D" id="2.60.120.200">
    <property type="match status" value="1"/>
</dbReference>
<dbReference type="AlphaFoldDB" id="W8TLW6"/>
<evidence type="ECO:0000256" key="2">
    <source>
        <dbReference type="SAM" id="SignalP"/>
    </source>
</evidence>
<accession>W8TLW6</accession>
<dbReference type="PATRIC" id="fig|1286171.3.peg.1830"/>
<keyword evidence="2" id="KW-0732">Signal</keyword>
<feature type="signal peptide" evidence="2">
    <location>
        <begin position="1"/>
        <end position="28"/>
    </location>
</feature>
<dbReference type="STRING" id="1286171.EAL2_c18810"/>
<keyword evidence="4" id="KW-1185">Reference proteome</keyword>
<feature type="chain" id="PRO_5004913294" evidence="2">
    <location>
        <begin position="29"/>
        <end position="420"/>
    </location>
</feature>
<proteinExistence type="predicted"/>
<protein>
    <submittedName>
        <fullName evidence="3">Uncharacterized protein</fullName>
    </submittedName>
</protein>
<dbReference type="KEGG" id="eac:EAL2_c18810"/>
<organism evidence="3 4">
    <name type="scientific">Peptoclostridium acidaminophilum DSM 3953</name>
    <dbReference type="NCBI Taxonomy" id="1286171"/>
    <lineage>
        <taxon>Bacteria</taxon>
        <taxon>Bacillati</taxon>
        <taxon>Bacillota</taxon>
        <taxon>Clostridia</taxon>
        <taxon>Peptostreptococcales</taxon>
        <taxon>Peptoclostridiaceae</taxon>
        <taxon>Peptoclostridium</taxon>
    </lineage>
</organism>
<name>W8TLW6_PEPAC</name>
<evidence type="ECO:0000256" key="1">
    <source>
        <dbReference type="SAM" id="MobiDB-lite"/>
    </source>
</evidence>
<gene>
    <name evidence="3" type="ORF">EAL2_c18810</name>
</gene>
<dbReference type="OrthoDB" id="9801455at2"/>
<feature type="region of interest" description="Disordered" evidence="1">
    <location>
        <begin position="120"/>
        <end position="178"/>
    </location>
</feature>
<evidence type="ECO:0000313" key="3">
    <source>
        <dbReference type="EMBL" id="AHM57162.1"/>
    </source>
</evidence>